<name>A0ABR2JVJ1_9EUKA</name>
<dbReference type="Gene3D" id="2.40.50.140">
    <property type="entry name" value="Nucleic acid-binding proteins"/>
    <property type="match status" value="1"/>
</dbReference>
<dbReference type="Proteomes" id="UP001470230">
    <property type="component" value="Unassembled WGS sequence"/>
</dbReference>
<accession>A0ABR2JVJ1</accession>
<feature type="compositionally biased region" description="Acidic residues" evidence="2">
    <location>
        <begin position="117"/>
        <end position="128"/>
    </location>
</feature>
<evidence type="ECO:0000259" key="3">
    <source>
        <dbReference type="PROSITE" id="PS50832"/>
    </source>
</evidence>
<keyword evidence="5" id="KW-1185">Reference proteome</keyword>
<dbReference type="CDD" id="cd05793">
    <property type="entry name" value="S1_IF1A"/>
    <property type="match status" value="1"/>
</dbReference>
<dbReference type="SMART" id="SM00652">
    <property type="entry name" value="eIF1a"/>
    <property type="match status" value="1"/>
</dbReference>
<keyword evidence="1" id="KW-0396">Initiation factor</keyword>
<evidence type="ECO:0000313" key="5">
    <source>
        <dbReference type="Proteomes" id="UP001470230"/>
    </source>
</evidence>
<evidence type="ECO:0000256" key="2">
    <source>
        <dbReference type="SAM" id="MobiDB-lite"/>
    </source>
</evidence>
<feature type="region of interest" description="Disordered" evidence="2">
    <location>
        <begin position="1"/>
        <end position="20"/>
    </location>
</feature>
<protein>
    <recommendedName>
        <fullName evidence="3">S1-like domain-containing protein</fullName>
    </recommendedName>
</protein>
<reference evidence="4 5" key="1">
    <citation type="submission" date="2024-04" db="EMBL/GenBank/DDBJ databases">
        <title>Tritrichomonas musculus Genome.</title>
        <authorList>
            <person name="Alves-Ferreira E."/>
            <person name="Grigg M."/>
            <person name="Lorenzi H."/>
            <person name="Galac M."/>
        </authorList>
    </citation>
    <scope>NUCLEOTIDE SEQUENCE [LARGE SCALE GENOMIC DNA]</scope>
    <source>
        <strain evidence="4 5">EAF2021</strain>
    </source>
</reference>
<evidence type="ECO:0000256" key="1">
    <source>
        <dbReference type="PROSITE-ProRule" id="PRU00181"/>
    </source>
</evidence>
<dbReference type="InterPro" id="IPR001253">
    <property type="entry name" value="TIF_eIF-1A"/>
</dbReference>
<evidence type="ECO:0000313" key="4">
    <source>
        <dbReference type="EMBL" id="KAK8882900.1"/>
    </source>
</evidence>
<proteinExistence type="inferred from homology"/>
<dbReference type="EMBL" id="JAPFFF010000009">
    <property type="protein sequence ID" value="KAK8882900.1"/>
    <property type="molecule type" value="Genomic_DNA"/>
</dbReference>
<feature type="domain" description="S1-like" evidence="3">
    <location>
        <begin position="21"/>
        <end position="95"/>
    </location>
</feature>
<dbReference type="HAMAP" id="MF_00216">
    <property type="entry name" value="aIF_1A"/>
    <property type="match status" value="1"/>
</dbReference>
<dbReference type="InterPro" id="IPR012340">
    <property type="entry name" value="NA-bd_OB-fold"/>
</dbReference>
<feature type="compositionally biased region" description="Basic residues" evidence="2">
    <location>
        <begin position="1"/>
        <end position="14"/>
    </location>
</feature>
<dbReference type="InterPro" id="IPR006196">
    <property type="entry name" value="RNA-binding_domain_S1_IF1"/>
</dbReference>
<dbReference type="PROSITE" id="PS50832">
    <property type="entry name" value="S1_IF1_TYPE"/>
    <property type="match status" value="1"/>
</dbReference>
<dbReference type="PANTHER" id="PTHR21668">
    <property type="entry name" value="EIF-1A"/>
    <property type="match status" value="1"/>
</dbReference>
<dbReference type="Pfam" id="PF01176">
    <property type="entry name" value="eIF-1a"/>
    <property type="match status" value="1"/>
</dbReference>
<organism evidence="4 5">
    <name type="scientific">Tritrichomonas musculus</name>
    <dbReference type="NCBI Taxonomy" id="1915356"/>
    <lineage>
        <taxon>Eukaryota</taxon>
        <taxon>Metamonada</taxon>
        <taxon>Parabasalia</taxon>
        <taxon>Tritrichomonadida</taxon>
        <taxon>Tritrichomonadidae</taxon>
        <taxon>Tritrichomonas</taxon>
    </lineage>
</organism>
<comment type="caution">
    <text evidence="4">The sequence shown here is derived from an EMBL/GenBank/DDBJ whole genome shotgun (WGS) entry which is preliminary data.</text>
</comment>
<feature type="region of interest" description="Disordered" evidence="2">
    <location>
        <begin position="117"/>
        <end position="140"/>
    </location>
</feature>
<sequence>MGKTKKHASMAQKKRNQERLKNTELITADEMQTYGMVLRALGDRRFLCKCSDGKERQCKIRGKFKGRLFVQIHDVLLISLREDEPEKADIIQKYRPEEVHELKKLGEFTDRDFQVEGEENDVQQDDDGGIVWTNEDIDKV</sequence>
<gene>
    <name evidence="4" type="ORF">M9Y10_045545</name>
</gene>
<keyword evidence="1" id="KW-0648">Protein biosynthesis</keyword>
<dbReference type="SUPFAM" id="SSF50249">
    <property type="entry name" value="Nucleic acid-binding proteins"/>
    <property type="match status" value="1"/>
</dbReference>